<dbReference type="SUPFAM" id="SSF55797">
    <property type="entry name" value="PR-1-like"/>
    <property type="match status" value="1"/>
</dbReference>
<dbReference type="InterPro" id="IPR014044">
    <property type="entry name" value="CAP_dom"/>
</dbReference>
<proteinExistence type="predicted"/>
<gene>
    <name evidence="2" type="ORF">Q5761_01915</name>
</gene>
<name>A0ABZ0QQY4_9FIRM</name>
<dbReference type="InterPro" id="IPR035940">
    <property type="entry name" value="CAP_sf"/>
</dbReference>
<sequence length="122" mass="13266">MDLVNGARRDQGLPPLAVDPDLVRLARLKAEDLRAGGYFDHTSPTYGSPYEMERRAGISARVMGAENLAMSRDVDRAHLQLMASEGHRANLLNPAHDAIGVAVVPVPYGVLVVQLFLGGRHR</sequence>
<dbReference type="Gene3D" id="3.40.33.10">
    <property type="entry name" value="CAP"/>
    <property type="match status" value="1"/>
</dbReference>
<protein>
    <submittedName>
        <fullName evidence="2">CAP domain-containing protein</fullName>
    </submittedName>
</protein>
<reference evidence="2 3" key="1">
    <citation type="submission" date="2023-08" db="EMBL/GenBank/DDBJ databases">
        <title>Genome sequence of Thermaerobacter compostii strain Ins1, a spore-forming filamentous bacterium isolated from a deep geothermal reservoir.</title>
        <authorList>
            <person name="Bregnard D."/>
            <person name="Gonzalez D."/>
            <person name="Junier P."/>
        </authorList>
    </citation>
    <scope>NUCLEOTIDE SEQUENCE [LARGE SCALE GENOMIC DNA]</scope>
    <source>
        <strain evidence="2 3">Ins1</strain>
    </source>
</reference>
<organism evidence="2 3">
    <name type="scientific">Thermaerobacter composti</name>
    <dbReference type="NCBI Taxonomy" id="554949"/>
    <lineage>
        <taxon>Bacteria</taxon>
        <taxon>Bacillati</taxon>
        <taxon>Bacillota</taxon>
        <taxon>Clostridia</taxon>
        <taxon>Eubacteriales</taxon>
        <taxon>Clostridiales Family XVII. Incertae Sedis</taxon>
        <taxon>Thermaerobacter</taxon>
    </lineage>
</organism>
<dbReference type="Pfam" id="PF00188">
    <property type="entry name" value="CAP"/>
    <property type="match status" value="1"/>
</dbReference>
<accession>A0ABZ0QQY4</accession>
<dbReference type="RefSeq" id="WP_318750978.1">
    <property type="nucleotide sequence ID" value="NZ_CP132508.1"/>
</dbReference>
<dbReference type="CDD" id="cd05379">
    <property type="entry name" value="CAP_bacterial"/>
    <property type="match status" value="1"/>
</dbReference>
<dbReference type="PANTHER" id="PTHR31157">
    <property type="entry name" value="SCP DOMAIN-CONTAINING PROTEIN"/>
    <property type="match status" value="1"/>
</dbReference>
<feature type="domain" description="SCP" evidence="1">
    <location>
        <begin position="2"/>
        <end position="115"/>
    </location>
</feature>
<dbReference type="EMBL" id="CP132508">
    <property type="protein sequence ID" value="WPD19448.1"/>
    <property type="molecule type" value="Genomic_DNA"/>
</dbReference>
<keyword evidence="3" id="KW-1185">Reference proteome</keyword>
<evidence type="ECO:0000313" key="3">
    <source>
        <dbReference type="Proteomes" id="UP001304683"/>
    </source>
</evidence>
<evidence type="ECO:0000313" key="2">
    <source>
        <dbReference type="EMBL" id="WPD19448.1"/>
    </source>
</evidence>
<dbReference type="Proteomes" id="UP001304683">
    <property type="component" value="Chromosome"/>
</dbReference>
<dbReference type="PANTHER" id="PTHR31157:SF1">
    <property type="entry name" value="SCP DOMAIN-CONTAINING PROTEIN"/>
    <property type="match status" value="1"/>
</dbReference>
<evidence type="ECO:0000259" key="1">
    <source>
        <dbReference type="Pfam" id="PF00188"/>
    </source>
</evidence>